<dbReference type="Proteomes" id="UP001240171">
    <property type="component" value="Unassembled WGS sequence"/>
</dbReference>
<dbReference type="Pfam" id="PF17954">
    <property type="entry name" value="Pirin_C_2"/>
    <property type="match status" value="1"/>
</dbReference>
<evidence type="ECO:0000313" key="6">
    <source>
        <dbReference type="Proteomes" id="UP001240171"/>
    </source>
</evidence>
<dbReference type="InterPro" id="IPR014710">
    <property type="entry name" value="RmlC-like_jellyroll"/>
</dbReference>
<dbReference type="RefSeq" id="WP_305025046.1">
    <property type="nucleotide sequence ID" value="NZ_JAUQTB010000010.1"/>
</dbReference>
<dbReference type="PANTHER" id="PTHR43212">
    <property type="entry name" value="QUERCETIN 2,3-DIOXYGENASE"/>
    <property type="match status" value="1"/>
</dbReference>
<dbReference type="InterPro" id="IPR003829">
    <property type="entry name" value="Pirin_N_dom"/>
</dbReference>
<dbReference type="Gene3D" id="2.60.120.10">
    <property type="entry name" value="Jelly Rolls"/>
    <property type="match status" value="2"/>
</dbReference>
<dbReference type="Pfam" id="PF02678">
    <property type="entry name" value="Pirin"/>
    <property type="match status" value="1"/>
</dbReference>
<accession>A0ABT9CEY1</accession>
<gene>
    <name evidence="5" type="ORF">Q5741_15565</name>
</gene>
<dbReference type="InterPro" id="IPR041602">
    <property type="entry name" value="Quercetinase_C"/>
</dbReference>
<evidence type="ECO:0000259" key="3">
    <source>
        <dbReference type="Pfam" id="PF02678"/>
    </source>
</evidence>
<proteinExistence type="inferred from homology"/>
<reference evidence="5 6" key="1">
    <citation type="submission" date="2023-07" db="EMBL/GenBank/DDBJ databases">
        <title>Paenibacillus sp. JX-17 nov. isolated from soil.</title>
        <authorList>
            <person name="Wan Y."/>
            <person name="Liu B."/>
        </authorList>
    </citation>
    <scope>NUCLEOTIDE SEQUENCE [LARGE SCALE GENOMIC DNA]</scope>
    <source>
        <strain evidence="5 6">JX-17</strain>
    </source>
</reference>
<feature type="domain" description="Quercetin 2,3-dioxygenase C-terminal cupin" evidence="4">
    <location>
        <begin position="156"/>
        <end position="230"/>
    </location>
</feature>
<sequence length="244" mass="27970">MIKVITSEQRKTDERRGMHSELSFSYGNLDDPHNAHFGCCLLHNDNIMNPGEEQEEQLHHDLELVSYVYSGRLQHYDSLGHVQILEPGSVQVLTAGSGIRHREYNASQQEDVRYIQMWFLPRTRDTEPAYNYRSFTEEERLNVLLPVILSGGAGVQEGGLRMDQEVDLYVSRLDEDKQLEYRSRHSGQRRLHLFVLEGSLEISCEEGTLQLNTGDAARIQTSSKLKILSQGHQGPTEWMLTDMP</sequence>
<keyword evidence="6" id="KW-1185">Reference proteome</keyword>
<dbReference type="InterPro" id="IPR012093">
    <property type="entry name" value="Pirin"/>
</dbReference>
<evidence type="ECO:0000259" key="4">
    <source>
        <dbReference type="Pfam" id="PF17954"/>
    </source>
</evidence>
<dbReference type="EMBL" id="JAUQTB010000010">
    <property type="protein sequence ID" value="MDO7907829.1"/>
    <property type="molecule type" value="Genomic_DNA"/>
</dbReference>
<evidence type="ECO:0000256" key="1">
    <source>
        <dbReference type="ARBA" id="ARBA00008416"/>
    </source>
</evidence>
<dbReference type="PANTHER" id="PTHR43212:SF3">
    <property type="entry name" value="QUERCETIN 2,3-DIOXYGENASE"/>
    <property type="match status" value="1"/>
</dbReference>
<dbReference type="SUPFAM" id="SSF51182">
    <property type="entry name" value="RmlC-like cupins"/>
    <property type="match status" value="1"/>
</dbReference>
<feature type="domain" description="Pirin N-terminal" evidence="3">
    <location>
        <begin position="15"/>
        <end position="118"/>
    </location>
</feature>
<evidence type="ECO:0000313" key="5">
    <source>
        <dbReference type="EMBL" id="MDO7907829.1"/>
    </source>
</evidence>
<comment type="similarity">
    <text evidence="1 2">Belongs to the pirin family.</text>
</comment>
<organism evidence="5 6">
    <name type="scientific">Paenibacillus lacisoli</name>
    <dbReference type="NCBI Taxonomy" id="3064525"/>
    <lineage>
        <taxon>Bacteria</taxon>
        <taxon>Bacillati</taxon>
        <taxon>Bacillota</taxon>
        <taxon>Bacilli</taxon>
        <taxon>Bacillales</taxon>
        <taxon>Paenibacillaceae</taxon>
        <taxon>Paenibacillus</taxon>
    </lineage>
</organism>
<protein>
    <submittedName>
        <fullName evidence="5">Pirin family protein</fullName>
    </submittedName>
</protein>
<evidence type="ECO:0000256" key="2">
    <source>
        <dbReference type="RuleBase" id="RU003457"/>
    </source>
</evidence>
<dbReference type="InterPro" id="IPR011051">
    <property type="entry name" value="RmlC_Cupin_sf"/>
</dbReference>
<dbReference type="PIRSF" id="PIRSF006232">
    <property type="entry name" value="Pirin"/>
    <property type="match status" value="1"/>
</dbReference>
<comment type="caution">
    <text evidence="5">The sequence shown here is derived from an EMBL/GenBank/DDBJ whole genome shotgun (WGS) entry which is preliminary data.</text>
</comment>
<name>A0ABT9CEY1_9BACL</name>